<dbReference type="EMBL" id="JBHSKX010000001">
    <property type="protein sequence ID" value="MFC5365866.1"/>
    <property type="molecule type" value="Genomic_DNA"/>
</dbReference>
<gene>
    <name evidence="9" type="ORF">ACFPJ5_02880</name>
</gene>
<evidence type="ECO:0000256" key="7">
    <source>
        <dbReference type="ARBA" id="ARBA00023204"/>
    </source>
</evidence>
<keyword evidence="10" id="KW-1185">Reference proteome</keyword>
<protein>
    <submittedName>
        <fullName evidence="9">Uracil-DNA glycosylase family protein</fullName>
    </submittedName>
</protein>
<keyword evidence="7" id="KW-0234">DNA repair</keyword>
<dbReference type="PANTHER" id="PTHR33693">
    <property type="entry name" value="TYPE-5 URACIL-DNA GLYCOSYLASE"/>
    <property type="match status" value="1"/>
</dbReference>
<evidence type="ECO:0000256" key="5">
    <source>
        <dbReference type="ARBA" id="ARBA00023004"/>
    </source>
</evidence>
<keyword evidence="4" id="KW-0378">Hydrolase</keyword>
<evidence type="ECO:0000313" key="10">
    <source>
        <dbReference type="Proteomes" id="UP001596201"/>
    </source>
</evidence>
<dbReference type="InterPro" id="IPR051536">
    <property type="entry name" value="UDG_Type-4/5"/>
</dbReference>
<sequence length="213" mass="22685">MATFPDPDERLVIEAGCARCPALAESRECISWGVGPQDADVVVVGEAPGAGDPDADQWRGGNWTGMAYTTRHSGRRIRETMAEVGYAERTVYTNAVKCFPSDGAGSNREPTAAERETCRSHLLAEVEAVEPAVVVTTGKHATQSVLSAEGHEVSGFVDSVLKPVDCDSLGVTVVPLLHPSYRDVWLGRLDTSLSAYRGELRDVLDGLVDGAGD</sequence>
<dbReference type="GO" id="GO:0046872">
    <property type="term" value="F:metal ion binding"/>
    <property type="evidence" value="ECO:0007669"/>
    <property type="project" value="UniProtKB-KW"/>
</dbReference>
<dbReference type="Pfam" id="PF03167">
    <property type="entry name" value="UDG"/>
    <property type="match status" value="1"/>
</dbReference>
<dbReference type="Proteomes" id="UP001596201">
    <property type="component" value="Unassembled WGS sequence"/>
</dbReference>
<accession>A0ABD5R774</accession>
<dbReference type="PANTHER" id="PTHR33693:SF1">
    <property type="entry name" value="TYPE-4 URACIL-DNA GLYCOSYLASE"/>
    <property type="match status" value="1"/>
</dbReference>
<evidence type="ECO:0000313" key="9">
    <source>
        <dbReference type="EMBL" id="MFC5365866.1"/>
    </source>
</evidence>
<keyword evidence="2" id="KW-0479">Metal-binding</keyword>
<dbReference type="InterPro" id="IPR036895">
    <property type="entry name" value="Uracil-DNA_glycosylase-like_sf"/>
</dbReference>
<keyword evidence="5" id="KW-0408">Iron</keyword>
<dbReference type="SMART" id="SM00987">
    <property type="entry name" value="UreE_C"/>
    <property type="match status" value="1"/>
</dbReference>
<evidence type="ECO:0000256" key="2">
    <source>
        <dbReference type="ARBA" id="ARBA00022723"/>
    </source>
</evidence>
<comment type="caution">
    <text evidence="9">The sequence shown here is derived from an EMBL/GenBank/DDBJ whole genome shotgun (WGS) entry which is preliminary data.</text>
</comment>
<evidence type="ECO:0000256" key="6">
    <source>
        <dbReference type="ARBA" id="ARBA00023014"/>
    </source>
</evidence>
<dbReference type="Gene3D" id="3.40.470.10">
    <property type="entry name" value="Uracil-DNA glycosylase-like domain"/>
    <property type="match status" value="1"/>
</dbReference>
<evidence type="ECO:0000259" key="8">
    <source>
        <dbReference type="SMART" id="SM00986"/>
    </source>
</evidence>
<dbReference type="GO" id="GO:0006281">
    <property type="term" value="P:DNA repair"/>
    <property type="evidence" value="ECO:0007669"/>
    <property type="project" value="UniProtKB-KW"/>
</dbReference>
<dbReference type="GO" id="GO:0051539">
    <property type="term" value="F:4 iron, 4 sulfur cluster binding"/>
    <property type="evidence" value="ECO:0007669"/>
    <property type="project" value="UniProtKB-KW"/>
</dbReference>
<proteinExistence type="predicted"/>
<evidence type="ECO:0000256" key="1">
    <source>
        <dbReference type="ARBA" id="ARBA00022485"/>
    </source>
</evidence>
<feature type="domain" description="Uracil-DNA glycosylase-like" evidence="8">
    <location>
        <begin position="32"/>
        <end position="204"/>
    </location>
</feature>
<keyword evidence="6" id="KW-0411">Iron-sulfur</keyword>
<keyword evidence="1" id="KW-0004">4Fe-4S</keyword>
<evidence type="ECO:0000256" key="4">
    <source>
        <dbReference type="ARBA" id="ARBA00022801"/>
    </source>
</evidence>
<dbReference type="RefSeq" id="WP_227228807.1">
    <property type="nucleotide sequence ID" value="NZ_JAJCVJ010000001.1"/>
</dbReference>
<dbReference type="SMART" id="SM00986">
    <property type="entry name" value="UDG"/>
    <property type="match status" value="1"/>
</dbReference>
<dbReference type="SUPFAM" id="SSF52141">
    <property type="entry name" value="Uracil-DNA glycosylase-like"/>
    <property type="match status" value="1"/>
</dbReference>
<name>A0ABD5R774_9EURY</name>
<dbReference type="GO" id="GO:0097506">
    <property type="term" value="F:deaminated base DNA N-glycosylase activity"/>
    <property type="evidence" value="ECO:0007669"/>
    <property type="project" value="UniProtKB-ARBA"/>
</dbReference>
<evidence type="ECO:0000256" key="3">
    <source>
        <dbReference type="ARBA" id="ARBA00022763"/>
    </source>
</evidence>
<reference evidence="9 10" key="1">
    <citation type="journal article" date="2019" name="Int. J. Syst. Evol. Microbiol.">
        <title>The Global Catalogue of Microorganisms (GCM) 10K type strain sequencing project: providing services to taxonomists for standard genome sequencing and annotation.</title>
        <authorList>
            <consortium name="The Broad Institute Genomics Platform"/>
            <consortium name="The Broad Institute Genome Sequencing Center for Infectious Disease"/>
            <person name="Wu L."/>
            <person name="Ma J."/>
        </authorList>
    </citation>
    <scope>NUCLEOTIDE SEQUENCE [LARGE SCALE GENOMIC DNA]</scope>
    <source>
        <strain evidence="9 10">CGMCC 1.12237</strain>
    </source>
</reference>
<organism evidence="9 10">
    <name type="scientific">Salinirubrum litoreum</name>
    <dbReference type="NCBI Taxonomy" id="1126234"/>
    <lineage>
        <taxon>Archaea</taxon>
        <taxon>Methanobacteriati</taxon>
        <taxon>Methanobacteriota</taxon>
        <taxon>Stenosarchaea group</taxon>
        <taxon>Halobacteria</taxon>
        <taxon>Halobacteriales</taxon>
        <taxon>Haloferacaceae</taxon>
        <taxon>Salinirubrum</taxon>
    </lineage>
</organism>
<keyword evidence="3" id="KW-0227">DNA damage</keyword>
<dbReference type="AlphaFoldDB" id="A0ABD5R774"/>
<dbReference type="InterPro" id="IPR005122">
    <property type="entry name" value="Uracil-DNA_glycosylase-like"/>
</dbReference>